<feature type="signal peptide" evidence="2">
    <location>
        <begin position="1"/>
        <end position="25"/>
    </location>
</feature>
<comment type="caution">
    <text evidence="3">The sequence shown here is derived from an EMBL/GenBank/DDBJ whole genome shotgun (WGS) entry which is preliminary data.</text>
</comment>
<protein>
    <recommendedName>
        <fullName evidence="5">Secreted protein</fullName>
    </recommendedName>
</protein>
<accession>A0AAV5E6J1</accession>
<feature type="compositionally biased region" description="Low complexity" evidence="1">
    <location>
        <begin position="52"/>
        <end position="62"/>
    </location>
</feature>
<keyword evidence="4" id="KW-1185">Reference proteome</keyword>
<sequence length="110" mass="11537">MAAMALCSWMFHANDGLLLLGAVAAMVSESPRRHGSNDVPSRSRPMRGSKGGAARSRSRVAAAPRCPGRDAVVLPADCFRLSTIEGNDGVVLPADCCRSSQIPGSDSLQR</sequence>
<reference evidence="3" key="1">
    <citation type="journal article" date="2018" name="DNA Res.">
        <title>Multiple hybrid de novo genome assembly of finger millet, an orphan allotetraploid crop.</title>
        <authorList>
            <person name="Hatakeyama M."/>
            <person name="Aluri S."/>
            <person name="Balachadran M.T."/>
            <person name="Sivarajan S.R."/>
            <person name="Patrignani A."/>
            <person name="Gruter S."/>
            <person name="Poveda L."/>
            <person name="Shimizu-Inatsugi R."/>
            <person name="Baeten J."/>
            <person name="Francoijs K.J."/>
            <person name="Nataraja K.N."/>
            <person name="Reddy Y.A.N."/>
            <person name="Phadnis S."/>
            <person name="Ravikumar R.L."/>
            <person name="Schlapbach R."/>
            <person name="Sreeman S.M."/>
            <person name="Shimizu K.K."/>
        </authorList>
    </citation>
    <scope>NUCLEOTIDE SEQUENCE</scope>
</reference>
<name>A0AAV5E6J1_ELECO</name>
<dbReference type="Proteomes" id="UP001054889">
    <property type="component" value="Unassembled WGS sequence"/>
</dbReference>
<organism evidence="3 4">
    <name type="scientific">Eleusine coracana subsp. coracana</name>
    <dbReference type="NCBI Taxonomy" id="191504"/>
    <lineage>
        <taxon>Eukaryota</taxon>
        <taxon>Viridiplantae</taxon>
        <taxon>Streptophyta</taxon>
        <taxon>Embryophyta</taxon>
        <taxon>Tracheophyta</taxon>
        <taxon>Spermatophyta</taxon>
        <taxon>Magnoliopsida</taxon>
        <taxon>Liliopsida</taxon>
        <taxon>Poales</taxon>
        <taxon>Poaceae</taxon>
        <taxon>PACMAD clade</taxon>
        <taxon>Chloridoideae</taxon>
        <taxon>Cynodonteae</taxon>
        <taxon>Eleusininae</taxon>
        <taxon>Eleusine</taxon>
    </lineage>
</organism>
<evidence type="ECO:0000313" key="3">
    <source>
        <dbReference type="EMBL" id="GJN18232.1"/>
    </source>
</evidence>
<evidence type="ECO:0000256" key="1">
    <source>
        <dbReference type="SAM" id="MobiDB-lite"/>
    </source>
</evidence>
<gene>
    <name evidence="3" type="primary">gb05372</name>
    <name evidence="3" type="ORF">PR202_gb05372</name>
</gene>
<keyword evidence="2" id="KW-0732">Signal</keyword>
<feature type="region of interest" description="Disordered" evidence="1">
    <location>
        <begin position="30"/>
        <end position="62"/>
    </location>
</feature>
<evidence type="ECO:0000313" key="4">
    <source>
        <dbReference type="Proteomes" id="UP001054889"/>
    </source>
</evidence>
<proteinExistence type="predicted"/>
<evidence type="ECO:0008006" key="5">
    <source>
        <dbReference type="Google" id="ProtNLM"/>
    </source>
</evidence>
<feature type="chain" id="PRO_5043988732" description="Secreted protein" evidence="2">
    <location>
        <begin position="26"/>
        <end position="110"/>
    </location>
</feature>
<dbReference type="EMBL" id="BQKI01000073">
    <property type="protein sequence ID" value="GJN18232.1"/>
    <property type="molecule type" value="Genomic_DNA"/>
</dbReference>
<evidence type="ECO:0000256" key="2">
    <source>
        <dbReference type="SAM" id="SignalP"/>
    </source>
</evidence>
<dbReference type="AlphaFoldDB" id="A0AAV5E6J1"/>
<reference evidence="3" key="2">
    <citation type="submission" date="2021-12" db="EMBL/GenBank/DDBJ databases">
        <title>Resequencing data analysis of finger millet.</title>
        <authorList>
            <person name="Hatakeyama M."/>
            <person name="Aluri S."/>
            <person name="Balachadran M.T."/>
            <person name="Sivarajan S.R."/>
            <person name="Poveda L."/>
            <person name="Shimizu-Inatsugi R."/>
            <person name="Schlapbach R."/>
            <person name="Sreeman S.M."/>
            <person name="Shimizu K.K."/>
        </authorList>
    </citation>
    <scope>NUCLEOTIDE SEQUENCE</scope>
</reference>